<dbReference type="CDD" id="cd04692">
    <property type="entry name" value="NUDIX_Hydrolase"/>
    <property type="match status" value="1"/>
</dbReference>
<organism evidence="4">
    <name type="scientific">Caldithrix abyssi</name>
    <dbReference type="NCBI Taxonomy" id="187145"/>
    <lineage>
        <taxon>Bacteria</taxon>
        <taxon>Pseudomonadati</taxon>
        <taxon>Calditrichota</taxon>
        <taxon>Calditrichia</taxon>
        <taxon>Calditrichales</taxon>
        <taxon>Calditrichaceae</taxon>
        <taxon>Caldithrix</taxon>
    </lineage>
</organism>
<dbReference type="Proteomes" id="UP000885779">
    <property type="component" value="Unassembled WGS sequence"/>
</dbReference>
<keyword evidence="2" id="KW-0472">Membrane</keyword>
<keyword evidence="2" id="KW-0812">Transmembrane</keyword>
<feature type="transmembrane region" description="Helical" evidence="2">
    <location>
        <begin position="62"/>
        <end position="80"/>
    </location>
</feature>
<dbReference type="AlphaFoldDB" id="A0A7V4U0F7"/>
<evidence type="ECO:0000313" key="4">
    <source>
        <dbReference type="EMBL" id="HGY55598.1"/>
    </source>
</evidence>
<gene>
    <name evidence="4" type="ORF">ENK44_07860</name>
</gene>
<feature type="transmembrane region" description="Helical" evidence="2">
    <location>
        <begin position="92"/>
        <end position="115"/>
    </location>
</feature>
<protein>
    <submittedName>
        <fullName evidence="4">NUDIX domain-containing protein</fullName>
    </submittedName>
</protein>
<feature type="transmembrane region" description="Helical" evidence="2">
    <location>
        <begin position="136"/>
        <end position="156"/>
    </location>
</feature>
<dbReference type="SUPFAM" id="SSF55811">
    <property type="entry name" value="Nudix"/>
    <property type="match status" value="1"/>
</dbReference>
<dbReference type="PROSITE" id="PS51462">
    <property type="entry name" value="NUDIX"/>
    <property type="match status" value="1"/>
</dbReference>
<dbReference type="EMBL" id="DRQG01000073">
    <property type="protein sequence ID" value="HGY55598.1"/>
    <property type="molecule type" value="Genomic_DNA"/>
</dbReference>
<dbReference type="InterPro" id="IPR006008">
    <property type="entry name" value="YciB"/>
</dbReference>
<reference evidence="4" key="1">
    <citation type="journal article" date="2020" name="mSystems">
        <title>Genome- and Community-Level Interaction Insights into Carbon Utilization and Element Cycling Functions of Hydrothermarchaeota in Hydrothermal Sediment.</title>
        <authorList>
            <person name="Zhou Z."/>
            <person name="Liu Y."/>
            <person name="Xu W."/>
            <person name="Pan J."/>
            <person name="Luo Z.H."/>
            <person name="Li M."/>
        </authorList>
    </citation>
    <scope>NUCLEOTIDE SEQUENCE [LARGE SCALE GENOMIC DNA]</scope>
    <source>
        <strain evidence="4">HyVt-577</strain>
    </source>
</reference>
<keyword evidence="2" id="KW-1133">Transmembrane helix</keyword>
<proteinExistence type="predicted"/>
<dbReference type="InterPro" id="IPR020084">
    <property type="entry name" value="NUDIX_hydrolase_CS"/>
</dbReference>
<evidence type="ECO:0000259" key="3">
    <source>
        <dbReference type="PROSITE" id="PS51462"/>
    </source>
</evidence>
<dbReference type="GO" id="GO:0016020">
    <property type="term" value="C:membrane"/>
    <property type="evidence" value="ECO:0007669"/>
    <property type="project" value="InterPro"/>
</dbReference>
<dbReference type="InterPro" id="IPR000086">
    <property type="entry name" value="NUDIX_hydrolase_dom"/>
</dbReference>
<accession>A0A7V4U0F7</accession>
<sequence>MPVHIPDKNTILKNFAIGLIPLFAFILADELYGTETGLLVGILSGVAYAVYYYIRFRQVEKFILFDTALIIVLGGISLLLNNEIFFKLKPALVELILVALVGIHAFSDKPILTMMGKRYMGDMPTAPAQAEMLKKLSRLLFVVLLGHTALIVYSAWFWSKEAWAFISGGLFYILFAIIFIGQWIYLRIKKKAAPRAMHNAQEEWFDIVDESGKIQGRAPRSAVHGNPELLHPTVHLHVFNRRGQLYLQKRASNKDLFPGKWDTAVGGHIASGESVEQALLREAEEELGIDASRARPLYRYIMRNSYESELVHTFKMLHNGPFRLNREEIEEGRFWNIFEIKRMLGKDIFTPNFEQEFAMLEKTGAI</sequence>
<dbReference type="InterPro" id="IPR015797">
    <property type="entry name" value="NUDIX_hydrolase-like_dom_sf"/>
</dbReference>
<dbReference type="Pfam" id="PF00293">
    <property type="entry name" value="NUDIX"/>
    <property type="match status" value="1"/>
</dbReference>
<feature type="transmembrane region" description="Helical" evidence="2">
    <location>
        <begin position="38"/>
        <end position="55"/>
    </location>
</feature>
<comment type="caution">
    <text evidence="4">The sequence shown here is derived from an EMBL/GenBank/DDBJ whole genome shotgun (WGS) entry which is preliminary data.</text>
</comment>
<name>A0A7V4U0F7_CALAY</name>
<evidence type="ECO:0000256" key="2">
    <source>
        <dbReference type="SAM" id="Phobius"/>
    </source>
</evidence>
<dbReference type="PANTHER" id="PTHR10885:SF0">
    <property type="entry name" value="ISOPENTENYL-DIPHOSPHATE DELTA-ISOMERASE"/>
    <property type="match status" value="1"/>
</dbReference>
<dbReference type="PANTHER" id="PTHR10885">
    <property type="entry name" value="ISOPENTENYL-DIPHOSPHATE DELTA-ISOMERASE"/>
    <property type="match status" value="1"/>
</dbReference>
<dbReference type="PROSITE" id="PS00893">
    <property type="entry name" value="NUDIX_BOX"/>
    <property type="match status" value="1"/>
</dbReference>
<evidence type="ECO:0000256" key="1">
    <source>
        <dbReference type="ARBA" id="ARBA00022801"/>
    </source>
</evidence>
<keyword evidence="1" id="KW-0378">Hydrolase</keyword>
<feature type="domain" description="Nudix hydrolase" evidence="3">
    <location>
        <begin position="229"/>
        <end position="363"/>
    </location>
</feature>
<dbReference type="Gene3D" id="3.90.79.10">
    <property type="entry name" value="Nucleoside Triphosphate Pyrophosphohydrolase"/>
    <property type="match status" value="1"/>
</dbReference>
<feature type="transmembrane region" description="Helical" evidence="2">
    <location>
        <begin position="162"/>
        <end position="186"/>
    </location>
</feature>
<dbReference type="Pfam" id="PF04279">
    <property type="entry name" value="IspA"/>
    <property type="match status" value="1"/>
</dbReference>
<dbReference type="GO" id="GO:0016787">
    <property type="term" value="F:hydrolase activity"/>
    <property type="evidence" value="ECO:0007669"/>
    <property type="project" value="UniProtKB-KW"/>
</dbReference>
<feature type="transmembrane region" description="Helical" evidence="2">
    <location>
        <begin position="12"/>
        <end position="32"/>
    </location>
</feature>